<reference evidence="4 5" key="1">
    <citation type="journal article" date="2018" name="Sci. Rep.">
        <title>Comparative genomics provides insights into the lifestyle and reveals functional heterogeneity of dark septate endophytic fungi.</title>
        <authorList>
            <person name="Knapp D.G."/>
            <person name="Nemeth J.B."/>
            <person name="Barry K."/>
            <person name="Hainaut M."/>
            <person name="Henrissat B."/>
            <person name="Johnson J."/>
            <person name="Kuo A."/>
            <person name="Lim J.H.P."/>
            <person name="Lipzen A."/>
            <person name="Nolan M."/>
            <person name="Ohm R.A."/>
            <person name="Tamas L."/>
            <person name="Grigoriev I.V."/>
            <person name="Spatafora J.W."/>
            <person name="Nagy L.G."/>
            <person name="Kovacs G.M."/>
        </authorList>
    </citation>
    <scope>NUCLEOTIDE SEQUENCE [LARGE SCALE GENOMIC DNA]</scope>
    <source>
        <strain evidence="4 5">DSE2036</strain>
    </source>
</reference>
<evidence type="ECO:0000256" key="2">
    <source>
        <dbReference type="SAM" id="SignalP"/>
    </source>
</evidence>
<evidence type="ECO:0000313" key="4">
    <source>
        <dbReference type="EMBL" id="PVI00682.1"/>
    </source>
</evidence>
<dbReference type="EMBL" id="KZ805369">
    <property type="protein sequence ID" value="PVI00682.1"/>
    <property type="molecule type" value="Genomic_DNA"/>
</dbReference>
<dbReference type="InterPro" id="IPR004314">
    <property type="entry name" value="Neprosin"/>
</dbReference>
<dbReference type="AlphaFoldDB" id="A0A2V1DS18"/>
<sequence length="367" mass="40070">MKQYHSLGFFLLHGLAAAVPLNGRHDVRHTTETAEGGIVDWIPIQSQVPNGNIASPPPLPVFSSVLSSNTSRPSPYDSEKGPEGTQPPPGISSKNDHHKRAVGDHWYASSAQTVANHGGSASYSLFKAYTESGADFSLLQAAIIRTNVPKPGDNSQQITQTVEAGWINYPNQVAAPHLFVYYTTNGYTAQGNNVGGWNRDVAGWVQTDSSIYPGVSFAPLSSRGGTQYDLQIRWYLYQGNWWVYVLDRYIGYYPASLFGANTDASRSLQQEASHINYYGEIFDSHPQLTKTDMGSGNWPETGFGQSGYIRNMVYTDTGNVDRTYDGSRGLVISDTNRYRMSASWNSGSNWGSYFYLGGPGAGGVIDG</sequence>
<evidence type="ECO:0000256" key="1">
    <source>
        <dbReference type="SAM" id="MobiDB-lite"/>
    </source>
</evidence>
<proteinExistence type="predicted"/>
<dbReference type="PANTHER" id="PTHR31589:SF110">
    <property type="entry name" value="PROTEIN, PUTATIVE (DUF239)-RELATED"/>
    <property type="match status" value="1"/>
</dbReference>
<keyword evidence="2" id="KW-0732">Signal</keyword>
<evidence type="ECO:0000259" key="3">
    <source>
        <dbReference type="PROSITE" id="PS52045"/>
    </source>
</evidence>
<dbReference type="STRING" id="97972.A0A2V1DS18"/>
<name>A0A2V1DS18_9PLEO</name>
<dbReference type="Pfam" id="PF03080">
    <property type="entry name" value="Neprosin"/>
    <property type="match status" value="1"/>
</dbReference>
<feature type="region of interest" description="Disordered" evidence="1">
    <location>
        <begin position="52"/>
        <end position="99"/>
    </location>
</feature>
<evidence type="ECO:0000313" key="5">
    <source>
        <dbReference type="Proteomes" id="UP000244855"/>
    </source>
</evidence>
<accession>A0A2V1DS18</accession>
<dbReference type="InterPro" id="IPR053168">
    <property type="entry name" value="Glutamic_endopeptidase"/>
</dbReference>
<feature type="domain" description="Neprosin PEP catalytic" evidence="3">
    <location>
        <begin position="93"/>
        <end position="365"/>
    </location>
</feature>
<dbReference type="Proteomes" id="UP000244855">
    <property type="component" value="Unassembled WGS sequence"/>
</dbReference>
<dbReference type="PANTHER" id="PTHR31589">
    <property type="entry name" value="PROTEIN, PUTATIVE (DUF239)-RELATED-RELATED"/>
    <property type="match status" value="1"/>
</dbReference>
<feature type="signal peptide" evidence="2">
    <location>
        <begin position="1"/>
        <end position="18"/>
    </location>
</feature>
<dbReference type="OrthoDB" id="1858978at2759"/>
<keyword evidence="5" id="KW-1185">Reference proteome</keyword>
<organism evidence="4 5">
    <name type="scientific">Periconia macrospinosa</name>
    <dbReference type="NCBI Taxonomy" id="97972"/>
    <lineage>
        <taxon>Eukaryota</taxon>
        <taxon>Fungi</taxon>
        <taxon>Dikarya</taxon>
        <taxon>Ascomycota</taxon>
        <taxon>Pezizomycotina</taxon>
        <taxon>Dothideomycetes</taxon>
        <taxon>Pleosporomycetidae</taxon>
        <taxon>Pleosporales</taxon>
        <taxon>Massarineae</taxon>
        <taxon>Periconiaceae</taxon>
        <taxon>Periconia</taxon>
    </lineage>
</organism>
<dbReference type="PROSITE" id="PS52045">
    <property type="entry name" value="NEPROSIN_PEP_CD"/>
    <property type="match status" value="1"/>
</dbReference>
<protein>
    <submittedName>
        <fullName evidence="4">DUF239-domain-containing protein</fullName>
    </submittedName>
</protein>
<feature type="chain" id="PRO_5016053243" evidence="2">
    <location>
        <begin position="19"/>
        <end position="367"/>
    </location>
</feature>
<gene>
    <name evidence="4" type="ORF">DM02DRAFT_642276</name>
</gene>